<reference evidence="1" key="2">
    <citation type="submission" date="2021-01" db="EMBL/GenBank/DDBJ databases">
        <authorList>
            <person name="Schikora-Tamarit M.A."/>
        </authorList>
    </citation>
    <scope>NUCLEOTIDE SEQUENCE</scope>
    <source>
        <strain evidence="1">CBS2887</strain>
    </source>
</reference>
<protein>
    <submittedName>
        <fullName evidence="1">Uncharacterized protein</fullName>
    </submittedName>
</protein>
<dbReference type="EMBL" id="JAEUBG010002048">
    <property type="protein sequence ID" value="KAH3685364.1"/>
    <property type="molecule type" value="Genomic_DNA"/>
</dbReference>
<reference evidence="1" key="1">
    <citation type="journal article" date="2021" name="Open Biol.">
        <title>Shared evolutionary footprints suggest mitochondrial oxidative damage underlies multiple complex I losses in fungi.</title>
        <authorList>
            <person name="Schikora-Tamarit M.A."/>
            <person name="Marcet-Houben M."/>
            <person name="Nosek J."/>
            <person name="Gabaldon T."/>
        </authorList>
    </citation>
    <scope>NUCLEOTIDE SEQUENCE</scope>
    <source>
        <strain evidence="1">CBS2887</strain>
    </source>
</reference>
<evidence type="ECO:0000313" key="2">
    <source>
        <dbReference type="Proteomes" id="UP000774326"/>
    </source>
</evidence>
<organism evidence="1 2">
    <name type="scientific">Wickerhamomyces pijperi</name>
    <name type="common">Yeast</name>
    <name type="synonym">Pichia pijperi</name>
    <dbReference type="NCBI Taxonomy" id="599730"/>
    <lineage>
        <taxon>Eukaryota</taxon>
        <taxon>Fungi</taxon>
        <taxon>Dikarya</taxon>
        <taxon>Ascomycota</taxon>
        <taxon>Saccharomycotina</taxon>
        <taxon>Saccharomycetes</taxon>
        <taxon>Phaffomycetales</taxon>
        <taxon>Wickerhamomycetaceae</taxon>
        <taxon>Wickerhamomyces</taxon>
    </lineage>
</organism>
<keyword evidence="2" id="KW-1185">Reference proteome</keyword>
<name>A0A9P8Q9J5_WICPI</name>
<dbReference type="Proteomes" id="UP000774326">
    <property type="component" value="Unassembled WGS sequence"/>
</dbReference>
<dbReference type="AlphaFoldDB" id="A0A9P8Q9J5"/>
<comment type="caution">
    <text evidence="1">The sequence shown here is derived from an EMBL/GenBank/DDBJ whole genome shotgun (WGS) entry which is preliminary data.</text>
</comment>
<accession>A0A9P8Q9J5</accession>
<evidence type="ECO:0000313" key="1">
    <source>
        <dbReference type="EMBL" id="KAH3685364.1"/>
    </source>
</evidence>
<gene>
    <name evidence="1" type="ORF">WICPIJ_003649</name>
</gene>
<dbReference type="OrthoDB" id="1700726at2759"/>
<proteinExistence type="predicted"/>
<sequence>MDDLKVVRPHMSVTVPGVLIKIESAVKLRFESEESGLMDGFMNRILSKAIEWKWKLTNSNVILVPTQDICSMIWF</sequence>